<gene>
    <name evidence="1" type="ORF">SS1G_12573</name>
</gene>
<dbReference type="Proteomes" id="UP000001312">
    <property type="component" value="Unassembled WGS sequence"/>
</dbReference>
<proteinExistence type="predicted"/>
<dbReference type="KEGG" id="ssl:SS1G_12573"/>
<protein>
    <submittedName>
        <fullName evidence="1">Uncharacterized protein</fullName>
    </submittedName>
</protein>
<dbReference type="GeneID" id="5482463"/>
<name>A7F4P8_SCLS1</name>
<evidence type="ECO:0000313" key="1">
    <source>
        <dbReference type="EMBL" id="EDN97719.1"/>
    </source>
</evidence>
<organism evidence="1 2">
    <name type="scientific">Sclerotinia sclerotiorum (strain ATCC 18683 / 1980 / Ss-1)</name>
    <name type="common">White mold</name>
    <name type="synonym">Whetzelinia sclerotiorum</name>
    <dbReference type="NCBI Taxonomy" id="665079"/>
    <lineage>
        <taxon>Eukaryota</taxon>
        <taxon>Fungi</taxon>
        <taxon>Dikarya</taxon>
        <taxon>Ascomycota</taxon>
        <taxon>Pezizomycotina</taxon>
        <taxon>Leotiomycetes</taxon>
        <taxon>Helotiales</taxon>
        <taxon>Sclerotiniaceae</taxon>
        <taxon>Sclerotinia</taxon>
    </lineage>
</organism>
<dbReference type="InParanoid" id="A7F4P8"/>
<dbReference type="AlphaFoldDB" id="A7F4P8"/>
<dbReference type="EMBL" id="CH476641">
    <property type="protein sequence ID" value="EDN97719.1"/>
    <property type="molecule type" value="Genomic_DNA"/>
</dbReference>
<dbReference type="RefSeq" id="XP_001586586.1">
    <property type="nucleotide sequence ID" value="XM_001586536.1"/>
</dbReference>
<accession>A7F4P8</accession>
<evidence type="ECO:0000313" key="2">
    <source>
        <dbReference type="Proteomes" id="UP000001312"/>
    </source>
</evidence>
<keyword evidence="2" id="KW-1185">Reference proteome</keyword>
<sequence>MELFARVFHARKNKFYDHYLLGAQEAKSLPQMIEDMFRNEDRKRIGEFFDVPLQRSYRGAEHVEQHSSETLTRL</sequence>
<reference evidence="2" key="1">
    <citation type="journal article" date="2011" name="PLoS Genet.">
        <title>Genomic analysis of the necrotrophic fungal pathogens Sclerotinia sclerotiorum and Botrytis cinerea.</title>
        <authorList>
            <person name="Amselem J."/>
            <person name="Cuomo C.A."/>
            <person name="van Kan J.A."/>
            <person name="Viaud M."/>
            <person name="Benito E.P."/>
            <person name="Couloux A."/>
            <person name="Coutinho P.M."/>
            <person name="de Vries R.P."/>
            <person name="Dyer P.S."/>
            <person name="Fillinger S."/>
            <person name="Fournier E."/>
            <person name="Gout L."/>
            <person name="Hahn M."/>
            <person name="Kohn L."/>
            <person name="Lapalu N."/>
            <person name="Plummer K.M."/>
            <person name="Pradier J.M."/>
            <person name="Quevillon E."/>
            <person name="Sharon A."/>
            <person name="Simon A."/>
            <person name="ten Have A."/>
            <person name="Tudzynski B."/>
            <person name="Tudzynski P."/>
            <person name="Wincker P."/>
            <person name="Andrew M."/>
            <person name="Anthouard V."/>
            <person name="Beever R.E."/>
            <person name="Beffa R."/>
            <person name="Benoit I."/>
            <person name="Bouzid O."/>
            <person name="Brault B."/>
            <person name="Chen Z."/>
            <person name="Choquer M."/>
            <person name="Collemare J."/>
            <person name="Cotton P."/>
            <person name="Danchin E.G."/>
            <person name="Da Silva C."/>
            <person name="Gautier A."/>
            <person name="Giraud C."/>
            <person name="Giraud T."/>
            <person name="Gonzalez C."/>
            <person name="Grossetete S."/>
            <person name="Guldener U."/>
            <person name="Henrissat B."/>
            <person name="Howlett B.J."/>
            <person name="Kodira C."/>
            <person name="Kretschmer M."/>
            <person name="Lappartient A."/>
            <person name="Leroch M."/>
            <person name="Levis C."/>
            <person name="Mauceli E."/>
            <person name="Neuveglise C."/>
            <person name="Oeser B."/>
            <person name="Pearson M."/>
            <person name="Poulain J."/>
            <person name="Poussereau N."/>
            <person name="Quesneville H."/>
            <person name="Rascle C."/>
            <person name="Schumacher J."/>
            <person name="Segurens B."/>
            <person name="Sexton A."/>
            <person name="Silva E."/>
            <person name="Sirven C."/>
            <person name="Soanes D.M."/>
            <person name="Talbot N.J."/>
            <person name="Templeton M."/>
            <person name="Yandava C."/>
            <person name="Yarden O."/>
            <person name="Zeng Q."/>
            <person name="Rollins J.A."/>
            <person name="Lebrun M.H."/>
            <person name="Dickman M."/>
        </authorList>
    </citation>
    <scope>NUCLEOTIDE SEQUENCE [LARGE SCALE GENOMIC DNA]</scope>
    <source>
        <strain evidence="2">ATCC 18683 / 1980 / Ss-1</strain>
    </source>
</reference>
<dbReference type="HOGENOM" id="CLU_2689316_0_0_1"/>